<protein>
    <submittedName>
        <fullName evidence="2">Acetyltransferase (GNAT) family</fullName>
    </submittedName>
</protein>
<feature type="domain" description="N-acetyltransferase" evidence="1">
    <location>
        <begin position="204"/>
        <end position="344"/>
    </location>
</feature>
<dbReference type="EMBL" id="LR134476">
    <property type="protein sequence ID" value="VEI12516.1"/>
    <property type="molecule type" value="Genomic_DNA"/>
</dbReference>
<evidence type="ECO:0000313" key="2">
    <source>
        <dbReference type="EMBL" id="VEI12516.1"/>
    </source>
</evidence>
<evidence type="ECO:0000259" key="1">
    <source>
        <dbReference type="PROSITE" id="PS51186"/>
    </source>
</evidence>
<keyword evidence="3" id="KW-1185">Reference proteome</keyword>
<dbReference type="OrthoDB" id="9799092at2"/>
<feature type="domain" description="N-acetyltransferase" evidence="1">
    <location>
        <begin position="30"/>
        <end position="196"/>
    </location>
</feature>
<dbReference type="InterPro" id="IPR000182">
    <property type="entry name" value="GNAT_dom"/>
</dbReference>
<accession>A0A448PC88</accession>
<dbReference type="GO" id="GO:0016747">
    <property type="term" value="F:acyltransferase activity, transferring groups other than amino-acyl groups"/>
    <property type="evidence" value="ECO:0007669"/>
    <property type="project" value="InterPro"/>
</dbReference>
<dbReference type="AlphaFoldDB" id="A0A448PC88"/>
<dbReference type="InterPro" id="IPR016181">
    <property type="entry name" value="Acyl_CoA_acyltransferase"/>
</dbReference>
<dbReference type="CDD" id="cd04301">
    <property type="entry name" value="NAT_SF"/>
    <property type="match status" value="1"/>
</dbReference>
<evidence type="ECO:0000313" key="3">
    <source>
        <dbReference type="Proteomes" id="UP000269542"/>
    </source>
</evidence>
<dbReference type="Proteomes" id="UP000269542">
    <property type="component" value="Chromosome"/>
</dbReference>
<name>A0A448PC88_9ACTO</name>
<gene>
    <name evidence="2" type="ORF">NCTC13354_00199</name>
</gene>
<sequence length="344" mass="38742">MHTGKYLGRSLEQRLAAPRELMLPSPHLGLTWRPLDVDDLDPVRELIDDSADPRISDEPRLSTLITPHVANDSQNSADFASLGGWDSAGTLQAFGLVVIKPHPLTELQADIFGLIRPQWRGRGIGRALLEWQDGRARQLMLAQGRDLPASIRSKVHADNMGRRRLLTAGGFSPQTSWAMMDLDLETKHKSMAESARTRLRQRGMELRRLDESDGDEVRRLHNRLAMVMERRQPLTEDEWEKRLSESDPYTSAILTDGEHLVGYSLCVVDHHLARMRVTSYGIDRGFRQQGNGTDLLLSQVGIALRREYRTVRVPVVSATASLAPVLTEYGFHEGQAEILYTIDI</sequence>
<keyword evidence="2" id="KW-0808">Transferase</keyword>
<organism evidence="2 3">
    <name type="scientific">Trueperella bialowiezensis</name>
    <dbReference type="NCBI Taxonomy" id="312285"/>
    <lineage>
        <taxon>Bacteria</taxon>
        <taxon>Bacillati</taxon>
        <taxon>Actinomycetota</taxon>
        <taxon>Actinomycetes</taxon>
        <taxon>Actinomycetales</taxon>
        <taxon>Actinomycetaceae</taxon>
        <taxon>Trueperella</taxon>
    </lineage>
</organism>
<dbReference type="PROSITE" id="PS51186">
    <property type="entry name" value="GNAT"/>
    <property type="match status" value="2"/>
</dbReference>
<dbReference type="Gene3D" id="3.40.630.30">
    <property type="match status" value="1"/>
</dbReference>
<reference evidence="2 3" key="1">
    <citation type="submission" date="2018-12" db="EMBL/GenBank/DDBJ databases">
        <authorList>
            <consortium name="Pathogen Informatics"/>
        </authorList>
    </citation>
    <scope>NUCLEOTIDE SEQUENCE [LARGE SCALE GENOMIC DNA]</scope>
    <source>
        <strain evidence="2 3">NCTC13354</strain>
    </source>
</reference>
<proteinExistence type="predicted"/>
<dbReference type="KEGG" id="tbw:NCTC13354_00199"/>
<dbReference type="RefSeq" id="WP_126415715.1">
    <property type="nucleotide sequence ID" value="NZ_LR134476.1"/>
</dbReference>
<dbReference type="SUPFAM" id="SSF55729">
    <property type="entry name" value="Acyl-CoA N-acyltransferases (Nat)"/>
    <property type="match status" value="2"/>
</dbReference>